<evidence type="ECO:0000313" key="2">
    <source>
        <dbReference type="EMBL" id="MBR1134250.1"/>
    </source>
</evidence>
<evidence type="ECO:0000313" key="3">
    <source>
        <dbReference type="Proteomes" id="UP001314635"/>
    </source>
</evidence>
<dbReference type="RefSeq" id="WP_012047401.1">
    <property type="nucleotide sequence ID" value="NZ_JABFDP010000004.1"/>
</dbReference>
<proteinExistence type="predicted"/>
<gene>
    <name evidence="2" type="ORF">JQ619_00565</name>
</gene>
<protein>
    <submittedName>
        <fullName evidence="2">Uncharacterized protein</fullName>
    </submittedName>
</protein>
<reference evidence="3" key="1">
    <citation type="journal article" date="2021" name="ISME J.">
        <title>Evolutionary origin and ecological implication of a unique nif island in free-living Bradyrhizobium lineages.</title>
        <authorList>
            <person name="Tao J."/>
        </authorList>
    </citation>
    <scope>NUCLEOTIDE SEQUENCE [LARGE SCALE GENOMIC DNA]</scope>
    <source>
        <strain evidence="3">SZCCT0094</strain>
    </source>
</reference>
<dbReference type="Proteomes" id="UP001314635">
    <property type="component" value="Unassembled WGS sequence"/>
</dbReference>
<comment type="caution">
    <text evidence="2">The sequence shown here is derived from an EMBL/GenBank/DDBJ whole genome shotgun (WGS) entry which is preliminary data.</text>
</comment>
<feature type="coiled-coil region" evidence="1">
    <location>
        <begin position="19"/>
        <end position="46"/>
    </location>
</feature>
<dbReference type="EMBL" id="JAFCLK010000001">
    <property type="protein sequence ID" value="MBR1134250.1"/>
    <property type="molecule type" value="Genomic_DNA"/>
</dbReference>
<accession>A0ABS5FYW7</accession>
<sequence>MSDEPLDLDRHRGMSEQKAVDLRRALAEAESHAQELRQRQAALEGHLLANAAVSWPEAAAKARYLLNLYAASLSEHDTRHRELIASVLADFSRLSGED</sequence>
<keyword evidence="3" id="KW-1185">Reference proteome</keyword>
<organism evidence="2 3">
    <name type="scientific">Bradyrhizobium denitrificans</name>
    <dbReference type="NCBI Taxonomy" id="2734912"/>
    <lineage>
        <taxon>Bacteria</taxon>
        <taxon>Pseudomonadati</taxon>
        <taxon>Pseudomonadota</taxon>
        <taxon>Alphaproteobacteria</taxon>
        <taxon>Hyphomicrobiales</taxon>
        <taxon>Nitrobacteraceae</taxon>
        <taxon>Bradyrhizobium</taxon>
    </lineage>
</organism>
<name>A0ABS5FYW7_9BRAD</name>
<keyword evidence="1" id="KW-0175">Coiled coil</keyword>
<evidence type="ECO:0000256" key="1">
    <source>
        <dbReference type="SAM" id="Coils"/>
    </source>
</evidence>